<name>A0A1G7AH05_PEPNI</name>
<dbReference type="InterPro" id="IPR003497">
    <property type="entry name" value="BRO_N_domain"/>
</dbReference>
<proteinExistence type="predicted"/>
<sequence>MEMKNFAEGTIRTFNRTQAYRIRAFIENGEPWFIASDVCRALGIIYPYEAYKMLKPEDKMKKKIPSVANCVSEWGVYQIILSCKSSHDEEQISFVKDWIRGEIIPALQEDYPTGDEERIRPESKLYKSFALKTFLGKSVLTIEDVAFLLECNIQTAKWLIDHHKIKSYEIPGSAVELFKKENKIRHLAMMENGCLDLYRKNDVYELLRIYRPEAFERRRLDALDSEEVKETSAPEQDVKLAVYQVQTLLTFAGDWEGSAEAESYYNFAADLLIRIGDWDDKTVKDLYNQEHWDYGLIKGLAVAASMV</sequence>
<evidence type="ECO:0000313" key="2">
    <source>
        <dbReference type="EMBL" id="SDE14111.1"/>
    </source>
</evidence>
<dbReference type="OrthoDB" id="9812611at2"/>
<dbReference type="SMART" id="SM01040">
    <property type="entry name" value="Bro-N"/>
    <property type="match status" value="1"/>
</dbReference>
<keyword evidence="3" id="KW-1185">Reference proteome</keyword>
<dbReference type="PANTHER" id="PTHR36180:SF2">
    <property type="entry name" value="BRO FAMILY PROTEIN"/>
    <property type="match status" value="1"/>
</dbReference>
<evidence type="ECO:0000259" key="1">
    <source>
        <dbReference type="PROSITE" id="PS51750"/>
    </source>
</evidence>
<reference evidence="2 3" key="1">
    <citation type="submission" date="2016-10" db="EMBL/GenBank/DDBJ databases">
        <authorList>
            <person name="de Groot N.N."/>
        </authorList>
    </citation>
    <scope>NUCLEOTIDE SEQUENCE [LARGE SCALE GENOMIC DNA]</scope>
    <source>
        <strain evidence="2 3">DSM 20475</strain>
    </source>
</reference>
<dbReference type="Pfam" id="PF02498">
    <property type="entry name" value="Bro-N"/>
    <property type="match status" value="1"/>
</dbReference>
<feature type="domain" description="Bro-N" evidence="1">
    <location>
        <begin position="3"/>
        <end position="111"/>
    </location>
</feature>
<protein>
    <submittedName>
        <fullName evidence="2">Prophage antirepressor</fullName>
    </submittedName>
</protein>
<dbReference type="PROSITE" id="PS51750">
    <property type="entry name" value="BRO_N"/>
    <property type="match status" value="1"/>
</dbReference>
<dbReference type="RefSeq" id="WP_159428080.1">
    <property type="nucleotide sequence ID" value="NZ_FNAF01000024.1"/>
</dbReference>
<gene>
    <name evidence="2" type="ORF">SAMN04489866_1242</name>
</gene>
<organism evidence="2 3">
    <name type="scientific">Peptococcus niger</name>
    <dbReference type="NCBI Taxonomy" id="2741"/>
    <lineage>
        <taxon>Bacteria</taxon>
        <taxon>Bacillati</taxon>
        <taxon>Bacillota</taxon>
        <taxon>Clostridia</taxon>
        <taxon>Eubacteriales</taxon>
        <taxon>Peptococcaceae</taxon>
        <taxon>Peptococcus</taxon>
    </lineage>
</organism>
<accession>A0A1G7AH05</accession>
<dbReference type="Proteomes" id="UP000198995">
    <property type="component" value="Unassembled WGS sequence"/>
</dbReference>
<dbReference type="PANTHER" id="PTHR36180">
    <property type="entry name" value="DNA-BINDING PROTEIN-RELATED-RELATED"/>
    <property type="match status" value="1"/>
</dbReference>
<dbReference type="STRING" id="2741.SAMN04489866_1242"/>
<evidence type="ECO:0000313" key="3">
    <source>
        <dbReference type="Proteomes" id="UP000198995"/>
    </source>
</evidence>
<dbReference type="AlphaFoldDB" id="A0A1G7AH05"/>
<dbReference type="EMBL" id="FNAF01000024">
    <property type="protein sequence ID" value="SDE14111.1"/>
    <property type="molecule type" value="Genomic_DNA"/>
</dbReference>